<organism evidence="2 3">
    <name type="scientific">Alcanivorax sediminis</name>
    <dbReference type="NCBI Taxonomy" id="2663008"/>
    <lineage>
        <taxon>Bacteria</taxon>
        <taxon>Pseudomonadati</taxon>
        <taxon>Pseudomonadota</taxon>
        <taxon>Gammaproteobacteria</taxon>
        <taxon>Oceanospirillales</taxon>
        <taxon>Alcanivoracaceae</taxon>
        <taxon>Alcanivorax</taxon>
    </lineage>
</organism>
<dbReference type="PROSITE" id="PS50994">
    <property type="entry name" value="INTEGRASE"/>
    <property type="match status" value="1"/>
</dbReference>
<evidence type="ECO:0000313" key="2">
    <source>
        <dbReference type="EMBL" id="MQX51874.1"/>
    </source>
</evidence>
<dbReference type="Gene3D" id="3.30.420.10">
    <property type="entry name" value="Ribonuclease H-like superfamily/Ribonuclease H"/>
    <property type="match status" value="1"/>
</dbReference>
<dbReference type="Proteomes" id="UP000469421">
    <property type="component" value="Unassembled WGS sequence"/>
</dbReference>
<dbReference type="AlphaFoldDB" id="A0A6N7LRV6"/>
<dbReference type="InterPro" id="IPR012337">
    <property type="entry name" value="RNaseH-like_sf"/>
</dbReference>
<comment type="caution">
    <text evidence="2">The sequence shown here is derived from an EMBL/GenBank/DDBJ whole genome shotgun (WGS) entry which is preliminary data.</text>
</comment>
<dbReference type="InterPro" id="IPR025948">
    <property type="entry name" value="HTH-like_dom"/>
</dbReference>
<dbReference type="EMBL" id="WIRE01000001">
    <property type="protein sequence ID" value="MQX51874.1"/>
    <property type="molecule type" value="Genomic_DNA"/>
</dbReference>
<dbReference type="InterPro" id="IPR036397">
    <property type="entry name" value="RNaseH_sf"/>
</dbReference>
<dbReference type="Pfam" id="PF13333">
    <property type="entry name" value="rve_2"/>
    <property type="match status" value="1"/>
</dbReference>
<accession>A0A6N7LRV6</accession>
<name>A0A6N7LRV6_9GAMM</name>
<dbReference type="Pfam" id="PF13276">
    <property type="entry name" value="HTH_21"/>
    <property type="match status" value="1"/>
</dbReference>
<dbReference type="InterPro" id="IPR050900">
    <property type="entry name" value="Transposase_IS3/IS150/IS904"/>
</dbReference>
<protein>
    <submittedName>
        <fullName evidence="2">IS3 family transposase</fullName>
    </submittedName>
</protein>
<keyword evidence="3" id="KW-1185">Reference proteome</keyword>
<evidence type="ECO:0000259" key="1">
    <source>
        <dbReference type="PROSITE" id="PS50994"/>
    </source>
</evidence>
<dbReference type="InterPro" id="IPR048020">
    <property type="entry name" value="Transpos_IS3"/>
</dbReference>
<dbReference type="GO" id="GO:0015074">
    <property type="term" value="P:DNA integration"/>
    <property type="evidence" value="ECO:0007669"/>
    <property type="project" value="InterPro"/>
</dbReference>
<reference evidence="2 3" key="1">
    <citation type="submission" date="2019-10" db="EMBL/GenBank/DDBJ databases">
        <title>Alcanivorax sp.PA15-N-34 draft genome sequence.</title>
        <authorList>
            <person name="Liao X."/>
            <person name="Shao Z."/>
        </authorList>
    </citation>
    <scope>NUCLEOTIDE SEQUENCE [LARGE SCALE GENOMIC DNA]</scope>
    <source>
        <strain evidence="2 3">PA15-N-34</strain>
    </source>
</reference>
<evidence type="ECO:0000313" key="3">
    <source>
        <dbReference type="Proteomes" id="UP000469421"/>
    </source>
</evidence>
<dbReference type="SUPFAM" id="SSF53098">
    <property type="entry name" value="Ribonuclease H-like"/>
    <property type="match status" value="1"/>
</dbReference>
<sequence length="234" mass="26660">MVELHQGFRRAYGARRIHQQLRKNGFSCSVRRVSRLMKEAGIHASSKGLYVWNPGRHEFYSAAGNVLGAEDVAEGEGQHWAGDFTYVRTGSGWLYHAVVVDLYSRRVVGWSFSRKRNSELTKSALKMALSREVPLPGCVFHSDQGIEYAAHEYRDLVAAAGMRRSMSRKATPLDNAMVESFFHTLKTELVHQHKFENDIEAVARIVEFIEFYNRERLHSGIGYQSPESYMRACA</sequence>
<feature type="domain" description="Integrase catalytic" evidence="1">
    <location>
        <begin position="72"/>
        <end position="233"/>
    </location>
</feature>
<gene>
    <name evidence="2" type="ORF">GFN93_01345</name>
</gene>
<dbReference type="NCBIfam" id="NF033516">
    <property type="entry name" value="transpos_IS3"/>
    <property type="match status" value="1"/>
</dbReference>
<dbReference type="PANTHER" id="PTHR46889">
    <property type="entry name" value="TRANSPOSASE INSF FOR INSERTION SEQUENCE IS3B-RELATED"/>
    <property type="match status" value="1"/>
</dbReference>
<proteinExistence type="predicted"/>
<dbReference type="Pfam" id="PF00665">
    <property type="entry name" value="rve"/>
    <property type="match status" value="1"/>
</dbReference>
<dbReference type="InterPro" id="IPR001584">
    <property type="entry name" value="Integrase_cat-core"/>
</dbReference>
<dbReference type="GO" id="GO:0003676">
    <property type="term" value="F:nucleic acid binding"/>
    <property type="evidence" value="ECO:0007669"/>
    <property type="project" value="InterPro"/>
</dbReference>
<dbReference type="PANTHER" id="PTHR46889:SF4">
    <property type="entry name" value="TRANSPOSASE INSO FOR INSERTION SEQUENCE ELEMENT IS911B-RELATED"/>
    <property type="match status" value="1"/>
</dbReference>